<dbReference type="OrthoDB" id="7998340at2"/>
<protein>
    <submittedName>
        <fullName evidence="1">Phasin family protein</fullName>
    </submittedName>
</protein>
<accession>A0A418WEX4</accession>
<name>A0A418WEX4_9PROT</name>
<sequence length="104" mass="11420">MIDEPNTEFTPPFDAFEASQQIIEFWRQATNLPLTIAIEGLRFSARRLRAQADHLALLAGSGDATAVLKEQTAFVEQTLADYRDEATVVAKEIGDPIATLEEAA</sequence>
<evidence type="ECO:0000313" key="1">
    <source>
        <dbReference type="EMBL" id="RJF88573.1"/>
    </source>
</evidence>
<evidence type="ECO:0000313" key="2">
    <source>
        <dbReference type="Proteomes" id="UP000284605"/>
    </source>
</evidence>
<proteinExistence type="predicted"/>
<dbReference type="Proteomes" id="UP000284605">
    <property type="component" value="Unassembled WGS sequence"/>
</dbReference>
<organism evidence="1 2">
    <name type="scientific">Oleomonas cavernae</name>
    <dbReference type="NCBI Taxonomy" id="2320859"/>
    <lineage>
        <taxon>Bacteria</taxon>
        <taxon>Pseudomonadati</taxon>
        <taxon>Pseudomonadota</taxon>
        <taxon>Alphaproteobacteria</taxon>
        <taxon>Acetobacterales</taxon>
        <taxon>Acetobacteraceae</taxon>
        <taxon>Oleomonas</taxon>
    </lineage>
</organism>
<dbReference type="RefSeq" id="WP_119779208.1">
    <property type="nucleotide sequence ID" value="NZ_QYUK01000011.1"/>
</dbReference>
<keyword evidence="2" id="KW-1185">Reference proteome</keyword>
<dbReference type="AlphaFoldDB" id="A0A418WEX4"/>
<dbReference type="EMBL" id="QYUK01000011">
    <property type="protein sequence ID" value="RJF88573.1"/>
    <property type="molecule type" value="Genomic_DNA"/>
</dbReference>
<reference evidence="1 2" key="1">
    <citation type="submission" date="2018-09" db="EMBL/GenBank/DDBJ databases">
        <authorList>
            <person name="Zhu H."/>
        </authorList>
    </citation>
    <scope>NUCLEOTIDE SEQUENCE [LARGE SCALE GENOMIC DNA]</scope>
    <source>
        <strain evidence="1 2">K1W22B-8</strain>
    </source>
</reference>
<comment type="caution">
    <text evidence="1">The sequence shown here is derived from an EMBL/GenBank/DDBJ whole genome shotgun (WGS) entry which is preliminary data.</text>
</comment>
<gene>
    <name evidence="1" type="ORF">D3874_17485</name>
</gene>